<accession>A0A7V8MYP4</accession>
<evidence type="ECO:0000259" key="5">
    <source>
        <dbReference type="Pfam" id="PF04542"/>
    </source>
</evidence>
<dbReference type="PANTHER" id="PTHR43133:SF51">
    <property type="entry name" value="RNA POLYMERASE SIGMA FACTOR"/>
    <property type="match status" value="1"/>
</dbReference>
<dbReference type="InterPro" id="IPR039425">
    <property type="entry name" value="RNA_pol_sigma-70-like"/>
</dbReference>
<dbReference type="SUPFAM" id="SSF88946">
    <property type="entry name" value="Sigma2 domain of RNA polymerase sigma factors"/>
    <property type="match status" value="1"/>
</dbReference>
<dbReference type="Pfam" id="PF08281">
    <property type="entry name" value="Sigma70_r4_2"/>
    <property type="match status" value="1"/>
</dbReference>
<evidence type="ECO:0000256" key="2">
    <source>
        <dbReference type="ARBA" id="ARBA00023015"/>
    </source>
</evidence>
<dbReference type="GO" id="GO:0006352">
    <property type="term" value="P:DNA-templated transcription initiation"/>
    <property type="evidence" value="ECO:0007669"/>
    <property type="project" value="InterPro"/>
</dbReference>
<organism evidence="7 8">
    <name type="scientific">Pseudolactococcus laudensis</name>
    <dbReference type="NCBI Taxonomy" id="1494461"/>
    <lineage>
        <taxon>Bacteria</taxon>
        <taxon>Bacillati</taxon>
        <taxon>Bacillota</taxon>
        <taxon>Bacilli</taxon>
        <taxon>Lactobacillales</taxon>
        <taxon>Streptococcaceae</taxon>
        <taxon>Pseudolactococcus</taxon>
    </lineage>
</organism>
<evidence type="ECO:0000256" key="3">
    <source>
        <dbReference type="ARBA" id="ARBA00023082"/>
    </source>
</evidence>
<dbReference type="GO" id="GO:0003677">
    <property type="term" value="F:DNA binding"/>
    <property type="evidence" value="ECO:0007669"/>
    <property type="project" value="InterPro"/>
</dbReference>
<dbReference type="InterPro" id="IPR013249">
    <property type="entry name" value="RNA_pol_sigma70_r4_t2"/>
</dbReference>
<keyword evidence="2" id="KW-0805">Transcription regulation</keyword>
<dbReference type="NCBIfam" id="TIGR02937">
    <property type="entry name" value="sigma70-ECF"/>
    <property type="match status" value="1"/>
</dbReference>
<dbReference type="SUPFAM" id="SSF88659">
    <property type="entry name" value="Sigma3 and sigma4 domains of RNA polymerase sigma factors"/>
    <property type="match status" value="1"/>
</dbReference>
<name>A0A7V8MYP4_9LACT</name>
<dbReference type="Gene3D" id="1.10.10.10">
    <property type="entry name" value="Winged helix-like DNA-binding domain superfamily/Winged helix DNA-binding domain"/>
    <property type="match status" value="1"/>
</dbReference>
<dbReference type="AlphaFoldDB" id="A0A7V8MYP4"/>
<evidence type="ECO:0000259" key="6">
    <source>
        <dbReference type="Pfam" id="PF08281"/>
    </source>
</evidence>
<dbReference type="InterPro" id="IPR014284">
    <property type="entry name" value="RNA_pol_sigma-70_dom"/>
</dbReference>
<feature type="domain" description="RNA polymerase sigma-70 region 2" evidence="5">
    <location>
        <begin position="14"/>
        <end position="80"/>
    </location>
</feature>
<evidence type="ECO:0000256" key="4">
    <source>
        <dbReference type="ARBA" id="ARBA00023163"/>
    </source>
</evidence>
<dbReference type="EMBL" id="JACBNY010000001">
    <property type="protein sequence ID" value="MBA0015547.1"/>
    <property type="molecule type" value="Genomic_DNA"/>
</dbReference>
<evidence type="ECO:0000313" key="7">
    <source>
        <dbReference type="EMBL" id="MBA0015547.1"/>
    </source>
</evidence>
<dbReference type="GO" id="GO:0016987">
    <property type="term" value="F:sigma factor activity"/>
    <property type="evidence" value="ECO:0007669"/>
    <property type="project" value="UniProtKB-KW"/>
</dbReference>
<dbReference type="GeneID" id="303193891"/>
<comment type="similarity">
    <text evidence="1">Belongs to the sigma-70 factor family. ECF subfamily.</text>
</comment>
<dbReference type="PANTHER" id="PTHR43133">
    <property type="entry name" value="RNA POLYMERASE ECF-TYPE SIGMA FACTO"/>
    <property type="match status" value="1"/>
</dbReference>
<dbReference type="InterPro" id="IPR013325">
    <property type="entry name" value="RNA_pol_sigma_r2"/>
</dbReference>
<protein>
    <submittedName>
        <fullName evidence="7">Sigma-70 family RNA polymerase sigma factor</fullName>
    </submittedName>
</protein>
<dbReference type="Gene3D" id="1.10.1740.10">
    <property type="match status" value="1"/>
</dbReference>
<proteinExistence type="inferred from homology"/>
<dbReference type="RefSeq" id="WP_180745359.1">
    <property type="nucleotide sequence ID" value="NZ_CBCRWQ010000002.1"/>
</dbReference>
<feature type="domain" description="RNA polymerase sigma factor 70 region 4 type 2" evidence="6">
    <location>
        <begin position="114"/>
        <end position="165"/>
    </location>
</feature>
<sequence length="177" mass="20819">MGKSGFSALELDDLVEFYADMVYKIAFVRMKNKSDAEDIFQEVFLKLVRNKEKIKNEVHLKAWLIRVTINCCKNQFNLAWRKKRTDLSDYQFEYLLADVQTAKDFRIDNEINDKLMSSISKLTDDQRMILHLFYFEEYSVREIGQLIELTESAVKTRLSRARVALKKKMEGGVITVE</sequence>
<reference evidence="7 8" key="1">
    <citation type="submission" date="2020-07" db="EMBL/GenBank/DDBJ databases">
        <authorList>
            <person name="Hilgarth M."/>
            <person name="Werum V."/>
            <person name="Vogel R.F."/>
        </authorList>
    </citation>
    <scope>NUCLEOTIDE SEQUENCE [LARGE SCALE GENOMIC DNA]</scope>
    <source>
        <strain evidence="7 8">DSM 28961</strain>
    </source>
</reference>
<keyword evidence="4" id="KW-0804">Transcription</keyword>
<dbReference type="InterPro" id="IPR036388">
    <property type="entry name" value="WH-like_DNA-bd_sf"/>
</dbReference>
<dbReference type="InterPro" id="IPR013324">
    <property type="entry name" value="RNA_pol_sigma_r3/r4-like"/>
</dbReference>
<keyword evidence="8" id="KW-1185">Reference proteome</keyword>
<dbReference type="CDD" id="cd06171">
    <property type="entry name" value="Sigma70_r4"/>
    <property type="match status" value="1"/>
</dbReference>
<keyword evidence="3" id="KW-0731">Sigma factor</keyword>
<dbReference type="InterPro" id="IPR007627">
    <property type="entry name" value="RNA_pol_sigma70_r2"/>
</dbReference>
<dbReference type="Pfam" id="PF04542">
    <property type="entry name" value="Sigma70_r2"/>
    <property type="match status" value="1"/>
</dbReference>
<evidence type="ECO:0000313" key="8">
    <source>
        <dbReference type="Proteomes" id="UP000530186"/>
    </source>
</evidence>
<gene>
    <name evidence="7" type="ORF">HZR21_00005</name>
</gene>
<comment type="caution">
    <text evidence="7">The sequence shown here is derived from an EMBL/GenBank/DDBJ whole genome shotgun (WGS) entry which is preliminary data.</text>
</comment>
<evidence type="ECO:0000256" key="1">
    <source>
        <dbReference type="ARBA" id="ARBA00010641"/>
    </source>
</evidence>
<dbReference type="Proteomes" id="UP000530186">
    <property type="component" value="Unassembled WGS sequence"/>
</dbReference>